<dbReference type="InterPro" id="IPR041115">
    <property type="entry name" value="SLATT_5"/>
</dbReference>
<feature type="transmembrane region" description="Helical" evidence="1">
    <location>
        <begin position="44"/>
        <end position="65"/>
    </location>
</feature>
<evidence type="ECO:0000313" key="3">
    <source>
        <dbReference type="EMBL" id="MBE1205774.1"/>
    </source>
</evidence>
<keyword evidence="1" id="KW-1133">Transmembrane helix</keyword>
<sequence length="203" mass="23336">MTKSACENDASGQQSHKETLLGRMHKTKGARFAAHKRLSRKHYFNGYTVSILSFYVICFSVGILVYSSSLENGTANFFTFLSVALSVLIIVISLLVASEKYDVKATLMHFCAREVLDLYTSVKFRELSAEEINEHRKLYQDIINKYPDNHDDIDRDIYLSEEGNLSSERSKWLKARYFWSTFGENTLYIITPPLIVGLWLLCH</sequence>
<dbReference type="EMBL" id="JACZEP010000004">
    <property type="protein sequence ID" value="MBE1205774.1"/>
    <property type="molecule type" value="Genomic_DNA"/>
</dbReference>
<dbReference type="Proteomes" id="UP000598227">
    <property type="component" value="Unassembled WGS sequence"/>
</dbReference>
<protein>
    <submittedName>
        <fullName evidence="3">SLATT domain-containing protein</fullName>
    </submittedName>
</protein>
<name>A0ABR9GQD3_9HYPH</name>
<keyword evidence="1" id="KW-0472">Membrane</keyword>
<feature type="transmembrane region" description="Helical" evidence="1">
    <location>
        <begin position="77"/>
        <end position="97"/>
    </location>
</feature>
<reference evidence="3 4" key="1">
    <citation type="submission" date="2020-09" db="EMBL/GenBank/DDBJ databases">
        <title>Draft Genome Sequence of Aminobacter carboxidus type strain DSM 1086, a soil Gram-negative carboxydobacterium.</title>
        <authorList>
            <person name="Turrini P."/>
            <person name="Tescari M."/>
            <person name="Artuso I."/>
            <person name="Lugli G.A."/>
            <person name="Frangipani E."/>
            <person name="Ventura M."/>
            <person name="Visca P."/>
        </authorList>
    </citation>
    <scope>NUCLEOTIDE SEQUENCE [LARGE SCALE GENOMIC DNA]</scope>
    <source>
        <strain evidence="3 4">DSM 1086</strain>
    </source>
</reference>
<evidence type="ECO:0000259" key="2">
    <source>
        <dbReference type="Pfam" id="PF18160"/>
    </source>
</evidence>
<dbReference type="RefSeq" id="WP_192567120.1">
    <property type="nucleotide sequence ID" value="NZ_JACZEP010000004.1"/>
</dbReference>
<keyword evidence="1" id="KW-0812">Transmembrane</keyword>
<keyword evidence="4" id="KW-1185">Reference proteome</keyword>
<dbReference type="Pfam" id="PF18160">
    <property type="entry name" value="SLATT_5"/>
    <property type="match status" value="1"/>
</dbReference>
<evidence type="ECO:0000256" key="1">
    <source>
        <dbReference type="SAM" id="Phobius"/>
    </source>
</evidence>
<accession>A0ABR9GQD3</accession>
<comment type="caution">
    <text evidence="3">The sequence shown here is derived from an EMBL/GenBank/DDBJ whole genome shotgun (WGS) entry which is preliminary data.</text>
</comment>
<gene>
    <name evidence="3" type="ORF">IHE39_15865</name>
</gene>
<feature type="transmembrane region" description="Helical" evidence="1">
    <location>
        <begin position="177"/>
        <end position="201"/>
    </location>
</feature>
<dbReference type="NCBIfam" id="NF033631">
    <property type="entry name" value="SLATT_5"/>
    <property type="match status" value="1"/>
</dbReference>
<feature type="domain" description="SMODS and SLOG-associating 2TM effector" evidence="2">
    <location>
        <begin position="15"/>
        <end position="197"/>
    </location>
</feature>
<evidence type="ECO:0000313" key="4">
    <source>
        <dbReference type="Proteomes" id="UP000598227"/>
    </source>
</evidence>
<proteinExistence type="predicted"/>
<organism evidence="3 4">
    <name type="scientific">Aminobacter carboxidus</name>
    <dbReference type="NCBI Taxonomy" id="376165"/>
    <lineage>
        <taxon>Bacteria</taxon>
        <taxon>Pseudomonadati</taxon>
        <taxon>Pseudomonadota</taxon>
        <taxon>Alphaproteobacteria</taxon>
        <taxon>Hyphomicrobiales</taxon>
        <taxon>Phyllobacteriaceae</taxon>
        <taxon>Aminobacter</taxon>
    </lineage>
</organism>